<dbReference type="Pfam" id="PF00288">
    <property type="entry name" value="GHMP_kinases_N"/>
    <property type="match status" value="1"/>
</dbReference>
<sequence length="305" mass="33785">MDVRQAIDSGRAVDTMELVAHAAAHGSLGELWQGPVPYRNSERIGLVTLPILRHSYASFYAGGGADGPFAPLTAKRQLAITLYARRYGVAEPTGYWEFTSDLPIGHGMSSSTADVVAVLRCLDMIFDNAEDPEVTRSILGRIERSDPIYRDQYCLYLSGAQVAVREYESSISYNVCYTYAGAPVRTRDFDEPYLLREYRERIGDYRESLRRLDDALVRQDAAAVAAEATESARLAQAYLPNPLVGDLLRDHRELGGIGVIRAHTGTVAGILFDSGPDGARRTEVSRYFLARGRRCYFTRGGYPLV</sequence>
<proteinExistence type="predicted"/>
<dbReference type="InterPro" id="IPR020568">
    <property type="entry name" value="Ribosomal_Su5_D2-typ_SF"/>
</dbReference>
<evidence type="ECO:0000313" key="4">
    <source>
        <dbReference type="Proteomes" id="UP000319103"/>
    </source>
</evidence>
<keyword evidence="1" id="KW-0808">Transferase</keyword>
<comment type="caution">
    <text evidence="3">The sequence shown here is derived from an EMBL/GenBank/DDBJ whole genome shotgun (WGS) entry which is preliminary data.</text>
</comment>
<dbReference type="OrthoDB" id="7298003at2"/>
<dbReference type="GO" id="GO:0016301">
    <property type="term" value="F:kinase activity"/>
    <property type="evidence" value="ECO:0007669"/>
    <property type="project" value="UniProtKB-KW"/>
</dbReference>
<dbReference type="EMBL" id="VIGB01000003">
    <property type="protein sequence ID" value="TQF06661.1"/>
    <property type="molecule type" value="Genomic_DNA"/>
</dbReference>
<keyword evidence="1" id="KW-0418">Kinase</keyword>
<name>A0A540WC82_9ACTN</name>
<dbReference type="RefSeq" id="WP_141637073.1">
    <property type="nucleotide sequence ID" value="NZ_VIGB01000003.1"/>
</dbReference>
<dbReference type="SUPFAM" id="SSF54211">
    <property type="entry name" value="Ribosomal protein S5 domain 2-like"/>
    <property type="match status" value="1"/>
</dbReference>
<protein>
    <recommendedName>
        <fullName evidence="2">GHMP kinase N-terminal domain-containing protein</fullName>
    </recommendedName>
</protein>
<accession>A0A540WC82</accession>
<dbReference type="Gene3D" id="3.30.230.10">
    <property type="match status" value="1"/>
</dbReference>
<feature type="domain" description="GHMP kinase N-terminal" evidence="2">
    <location>
        <begin position="79"/>
        <end position="144"/>
    </location>
</feature>
<dbReference type="GO" id="GO:0005524">
    <property type="term" value="F:ATP binding"/>
    <property type="evidence" value="ECO:0007669"/>
    <property type="project" value="InterPro"/>
</dbReference>
<keyword evidence="4" id="KW-1185">Reference proteome</keyword>
<dbReference type="InterPro" id="IPR006204">
    <property type="entry name" value="GHMP_kinase_N_dom"/>
</dbReference>
<dbReference type="InterPro" id="IPR014721">
    <property type="entry name" value="Ribsml_uS5_D2-typ_fold_subgr"/>
</dbReference>
<evidence type="ECO:0000313" key="3">
    <source>
        <dbReference type="EMBL" id="TQF06661.1"/>
    </source>
</evidence>
<organism evidence="3 4">
    <name type="scientific">Kitasatospora acidiphila</name>
    <dbReference type="NCBI Taxonomy" id="2567942"/>
    <lineage>
        <taxon>Bacteria</taxon>
        <taxon>Bacillati</taxon>
        <taxon>Actinomycetota</taxon>
        <taxon>Actinomycetes</taxon>
        <taxon>Kitasatosporales</taxon>
        <taxon>Streptomycetaceae</taxon>
        <taxon>Kitasatospora</taxon>
    </lineage>
</organism>
<gene>
    <name evidence="3" type="ORF">E6W39_36295</name>
</gene>
<dbReference type="Proteomes" id="UP000319103">
    <property type="component" value="Unassembled WGS sequence"/>
</dbReference>
<evidence type="ECO:0000256" key="1">
    <source>
        <dbReference type="ARBA" id="ARBA00022777"/>
    </source>
</evidence>
<dbReference type="AlphaFoldDB" id="A0A540WC82"/>
<evidence type="ECO:0000259" key="2">
    <source>
        <dbReference type="Pfam" id="PF00288"/>
    </source>
</evidence>
<reference evidence="3 4" key="1">
    <citation type="submission" date="2019-06" db="EMBL/GenBank/DDBJ databases">
        <title>Description of Kitasatospora acidophila sp. nov. isolated from pine grove soil, and reclassification of Streptomyces novaecaesareae to Kitasatospora novaeceasareae comb. nov.</title>
        <authorList>
            <person name="Kim M.J."/>
        </authorList>
    </citation>
    <scope>NUCLEOTIDE SEQUENCE [LARGE SCALE GENOMIC DNA]</scope>
    <source>
        <strain evidence="3 4">MMS16-CNU292</strain>
    </source>
</reference>